<dbReference type="Proteomes" id="UP001189624">
    <property type="component" value="Chromosome 5"/>
</dbReference>
<reference evidence="1" key="1">
    <citation type="submission" date="2023-10" db="EMBL/GenBank/DDBJ databases">
        <authorList>
            <person name="Domelevo Entfellner J.-B."/>
        </authorList>
    </citation>
    <scope>NUCLEOTIDE SEQUENCE</scope>
</reference>
<dbReference type="AlphaFoldDB" id="A0AA86SZ82"/>
<evidence type="ECO:0000313" key="1">
    <source>
        <dbReference type="EMBL" id="CAJ1956338.1"/>
    </source>
</evidence>
<proteinExistence type="predicted"/>
<evidence type="ECO:0000313" key="2">
    <source>
        <dbReference type="Proteomes" id="UP001189624"/>
    </source>
</evidence>
<accession>A0AA86SZ82</accession>
<sequence length="99" mass="11167">MHRREKGFKEVMEIKLLIYGNHGKLDGCCDGKKLGLKGERRGEDKGIEGVKKRKRKRETVGEKCGSDELLLRRGDASLDFENASACYVVGNFVDLVMLH</sequence>
<protein>
    <submittedName>
        <fullName evidence="1">Uncharacterized protein</fullName>
    </submittedName>
</protein>
<organism evidence="1 2">
    <name type="scientific">Sphenostylis stenocarpa</name>
    <dbReference type="NCBI Taxonomy" id="92480"/>
    <lineage>
        <taxon>Eukaryota</taxon>
        <taxon>Viridiplantae</taxon>
        <taxon>Streptophyta</taxon>
        <taxon>Embryophyta</taxon>
        <taxon>Tracheophyta</taxon>
        <taxon>Spermatophyta</taxon>
        <taxon>Magnoliopsida</taxon>
        <taxon>eudicotyledons</taxon>
        <taxon>Gunneridae</taxon>
        <taxon>Pentapetalae</taxon>
        <taxon>rosids</taxon>
        <taxon>fabids</taxon>
        <taxon>Fabales</taxon>
        <taxon>Fabaceae</taxon>
        <taxon>Papilionoideae</taxon>
        <taxon>50 kb inversion clade</taxon>
        <taxon>NPAAA clade</taxon>
        <taxon>indigoferoid/millettioid clade</taxon>
        <taxon>Phaseoleae</taxon>
        <taxon>Sphenostylis</taxon>
    </lineage>
</organism>
<gene>
    <name evidence="1" type="ORF">AYBTSS11_LOCUS16609</name>
</gene>
<dbReference type="EMBL" id="OY731402">
    <property type="protein sequence ID" value="CAJ1956338.1"/>
    <property type="molecule type" value="Genomic_DNA"/>
</dbReference>
<keyword evidence="2" id="KW-1185">Reference proteome</keyword>
<dbReference type="Gramene" id="rna-AYBTSS11_LOCUS16609">
    <property type="protein sequence ID" value="CAJ1956338.1"/>
    <property type="gene ID" value="gene-AYBTSS11_LOCUS16609"/>
</dbReference>
<name>A0AA86SZ82_9FABA</name>